<dbReference type="KEGG" id="loa:LOAG_13546"/>
<dbReference type="PANTHER" id="PTHR37431">
    <property type="entry name" value="PROTEIN CBG06927"/>
    <property type="match status" value="1"/>
</dbReference>
<accession>A0A1S0TJ46</accession>
<dbReference type="CTD" id="9951017"/>
<evidence type="ECO:0008006" key="3">
    <source>
        <dbReference type="Google" id="ProtNLM"/>
    </source>
</evidence>
<organism evidence="2">
    <name type="scientific">Loa loa</name>
    <name type="common">Eye worm</name>
    <name type="synonym">Filaria loa</name>
    <dbReference type="NCBI Taxonomy" id="7209"/>
    <lineage>
        <taxon>Eukaryota</taxon>
        <taxon>Metazoa</taxon>
        <taxon>Ecdysozoa</taxon>
        <taxon>Nematoda</taxon>
        <taxon>Chromadorea</taxon>
        <taxon>Rhabditida</taxon>
        <taxon>Spirurina</taxon>
        <taxon>Spiruromorpha</taxon>
        <taxon>Filarioidea</taxon>
        <taxon>Onchocercidae</taxon>
        <taxon>Loa</taxon>
    </lineage>
</organism>
<protein>
    <recommendedName>
        <fullName evidence="3">DUF19 domain-containing protein</fullName>
    </recommendedName>
</protein>
<keyword evidence="1" id="KW-0732">Signal</keyword>
<dbReference type="FunCoup" id="A0A1S0TJ46">
    <property type="interactions" value="143"/>
</dbReference>
<proteinExistence type="predicted"/>
<evidence type="ECO:0000256" key="1">
    <source>
        <dbReference type="SAM" id="SignalP"/>
    </source>
</evidence>
<reference evidence="2" key="1">
    <citation type="submission" date="2012-04" db="EMBL/GenBank/DDBJ databases">
        <title>The Genome Sequence of Loa loa.</title>
        <authorList>
            <consortium name="The Broad Institute Genome Sequencing Platform"/>
            <consortium name="Broad Institute Genome Sequencing Center for Infectious Disease"/>
            <person name="Nutman T.B."/>
            <person name="Fink D.L."/>
            <person name="Russ C."/>
            <person name="Young S."/>
            <person name="Zeng Q."/>
            <person name="Gargeya S."/>
            <person name="Alvarado L."/>
            <person name="Berlin A."/>
            <person name="Chapman S.B."/>
            <person name="Chen Z."/>
            <person name="Freedman E."/>
            <person name="Gellesch M."/>
            <person name="Goldberg J."/>
            <person name="Griggs A."/>
            <person name="Gujja S."/>
            <person name="Heilman E.R."/>
            <person name="Heiman D."/>
            <person name="Howarth C."/>
            <person name="Mehta T."/>
            <person name="Neiman D."/>
            <person name="Pearson M."/>
            <person name="Roberts A."/>
            <person name="Saif S."/>
            <person name="Shea T."/>
            <person name="Shenoy N."/>
            <person name="Sisk P."/>
            <person name="Stolte C."/>
            <person name="Sykes S."/>
            <person name="White J."/>
            <person name="Yandava C."/>
            <person name="Haas B."/>
            <person name="Henn M.R."/>
            <person name="Nusbaum C."/>
            <person name="Birren B."/>
        </authorList>
    </citation>
    <scope>NUCLEOTIDE SEQUENCE [LARGE SCALE GENOMIC DNA]</scope>
</reference>
<evidence type="ECO:0000313" key="2">
    <source>
        <dbReference type="EMBL" id="EFO14969.2"/>
    </source>
</evidence>
<dbReference type="EMBL" id="JH712359">
    <property type="protein sequence ID" value="EFO14969.2"/>
    <property type="molecule type" value="Genomic_DNA"/>
</dbReference>
<dbReference type="OMA" id="YVFRELC"/>
<dbReference type="PANTHER" id="PTHR37431:SF3">
    <property type="entry name" value="DUF19 DOMAIN-CONTAINING PROTEIN"/>
    <property type="match status" value="1"/>
</dbReference>
<sequence>MYHTYLFIFIIGVLLIHPEFATLHCSHQINEAVQKCVQPIAEYAKVLNQEDEQNSSNVAKNDFGRAIALPKIGRYVFRELLQDEQNSSNVAKNDFGRAIALPKIGRYVFRELCRLVKNFNGCVHKLRQQCPEHVTVSLIDASYGFLCNEGYETFMGSAECLVELDRQPTVKQCHEITLKHIEEANDQHSTISLTRFDKMCQALNYFAGCVEQPIAYGCGAEAWTMIFRVLRDTTNTLLPRCQFTGHSSLTEHFPLSQTKILPFTTTIPTSINVKNDLLQHREMLNNKAEIIWSNQDITTNSISEMNNDDNKKFIQQLPSMYDVDSRRSTLNSQGERSRSEINGHVFIDKDTDISYYDNADDNPNEIASSSSFLAVNSANRIIMLAQYVLLGWFILKIF</sequence>
<dbReference type="RefSeq" id="XP_020301185.1">
    <property type="nucleotide sequence ID" value="XM_020448693.1"/>
</dbReference>
<dbReference type="OrthoDB" id="5912690at2759"/>
<gene>
    <name evidence="2" type="ORF">LOAG_13546</name>
</gene>
<feature type="signal peptide" evidence="1">
    <location>
        <begin position="1"/>
        <end position="21"/>
    </location>
</feature>
<name>A0A1S0TJ46_LOALO</name>
<dbReference type="InParanoid" id="A0A1S0TJ46"/>
<dbReference type="GeneID" id="9951017"/>
<dbReference type="AlphaFoldDB" id="A0A1S0TJ46"/>
<feature type="chain" id="PRO_5010181727" description="DUF19 domain-containing protein" evidence="1">
    <location>
        <begin position="22"/>
        <end position="398"/>
    </location>
</feature>